<keyword evidence="1" id="KW-1133">Transmembrane helix</keyword>
<sequence>MKFIPTIYDLSTRSVATAIGASLLAAGAAWGVSGTALVLSVVVIAMAIGWPVLLGLPARVGSALVIALAGLGALAVVFAAPREPWIRSVPLVLAFAVVLAFINELTRPDDRSRLTQSLLGTVAGAVLVAGAAGWLAADRTVVGHKVITLGAIALAVAAVIAALPMYGWASFTTSSLAAVVGAVVVAQSIIPMRMLTAIAVGVLSGLAVAMSHMLFVRIPALRSARAAWAAIAAPIVAAGPFLYAIARLTLVV</sequence>
<organism evidence="2 3">
    <name type="scientific">Rarobacter incanus</name>
    <dbReference type="NCBI Taxonomy" id="153494"/>
    <lineage>
        <taxon>Bacteria</taxon>
        <taxon>Bacillati</taxon>
        <taxon>Actinomycetota</taxon>
        <taxon>Actinomycetes</taxon>
        <taxon>Micrococcales</taxon>
        <taxon>Rarobacteraceae</taxon>
        <taxon>Rarobacter</taxon>
    </lineage>
</organism>
<feature type="transmembrane region" description="Helical" evidence="1">
    <location>
        <begin position="118"/>
        <end position="136"/>
    </location>
</feature>
<evidence type="ECO:0000256" key="1">
    <source>
        <dbReference type="SAM" id="Phobius"/>
    </source>
</evidence>
<dbReference type="AlphaFoldDB" id="A0A542SP84"/>
<feature type="transmembrane region" description="Helical" evidence="1">
    <location>
        <begin position="86"/>
        <end position="106"/>
    </location>
</feature>
<protein>
    <submittedName>
        <fullName evidence="2">Uncharacterized protein</fullName>
    </submittedName>
</protein>
<feature type="transmembrane region" description="Helical" evidence="1">
    <location>
        <begin position="227"/>
        <end position="246"/>
    </location>
</feature>
<evidence type="ECO:0000313" key="3">
    <source>
        <dbReference type="Proteomes" id="UP000316181"/>
    </source>
</evidence>
<feature type="transmembrane region" description="Helical" evidence="1">
    <location>
        <begin position="63"/>
        <end position="80"/>
    </location>
</feature>
<dbReference type="OrthoDB" id="5147430at2"/>
<gene>
    <name evidence="2" type="ORF">FB389_1102</name>
</gene>
<name>A0A542SP84_9MICO</name>
<keyword evidence="1" id="KW-0812">Transmembrane</keyword>
<feature type="transmembrane region" description="Helical" evidence="1">
    <location>
        <begin position="36"/>
        <end position="56"/>
    </location>
</feature>
<keyword evidence="1" id="KW-0472">Membrane</keyword>
<comment type="caution">
    <text evidence="2">The sequence shown here is derived from an EMBL/GenBank/DDBJ whole genome shotgun (WGS) entry which is preliminary data.</text>
</comment>
<feature type="transmembrane region" description="Helical" evidence="1">
    <location>
        <begin position="196"/>
        <end position="215"/>
    </location>
</feature>
<dbReference type="RefSeq" id="WP_142111707.1">
    <property type="nucleotide sequence ID" value="NZ_BAAATB010000002.1"/>
</dbReference>
<proteinExistence type="predicted"/>
<dbReference type="EMBL" id="VFNV01000001">
    <property type="protein sequence ID" value="TQK76431.1"/>
    <property type="molecule type" value="Genomic_DNA"/>
</dbReference>
<feature type="transmembrane region" description="Helical" evidence="1">
    <location>
        <begin position="142"/>
        <end position="163"/>
    </location>
</feature>
<accession>A0A542SP84</accession>
<keyword evidence="3" id="KW-1185">Reference proteome</keyword>
<feature type="transmembrane region" description="Helical" evidence="1">
    <location>
        <begin position="170"/>
        <end position="190"/>
    </location>
</feature>
<evidence type="ECO:0000313" key="2">
    <source>
        <dbReference type="EMBL" id="TQK76431.1"/>
    </source>
</evidence>
<dbReference type="Proteomes" id="UP000316181">
    <property type="component" value="Unassembled WGS sequence"/>
</dbReference>
<reference evidence="2 3" key="1">
    <citation type="submission" date="2019-06" db="EMBL/GenBank/DDBJ databases">
        <title>Sequencing the genomes of 1000 actinobacteria strains.</title>
        <authorList>
            <person name="Klenk H.-P."/>
        </authorList>
    </citation>
    <scope>NUCLEOTIDE SEQUENCE [LARGE SCALE GENOMIC DNA]</scope>
    <source>
        <strain evidence="2 3">DSM 10596</strain>
    </source>
</reference>